<evidence type="ECO:0000313" key="1">
    <source>
        <dbReference type="EMBL" id="KAH9831055.1"/>
    </source>
</evidence>
<sequence>MEIYHGRNTFVLHMIFDEGSVTTLADWLAHLGQMEKQRIRVVEVKMALHLDLRVELEREVLSAAELHWAEDEDLREALEEESVLAAAAKTLDRSAVDAWLRNLRSIEDFDLRRVVVKAERDAEYVEKIMEVWVEDFAECVAAVADGREPMLKWVG</sequence>
<proteinExistence type="predicted"/>
<evidence type="ECO:0000313" key="2">
    <source>
        <dbReference type="Proteomes" id="UP001138500"/>
    </source>
</evidence>
<reference evidence="1 2" key="2">
    <citation type="journal article" date="2021" name="Curr. Genet.">
        <title>Genetic response to nitrogen starvation in the aggressive Eucalyptus foliar pathogen Teratosphaeria destructans.</title>
        <authorList>
            <person name="Havenga M."/>
            <person name="Wingfield B.D."/>
            <person name="Wingfield M.J."/>
            <person name="Dreyer L.L."/>
            <person name="Roets F."/>
            <person name="Aylward J."/>
        </authorList>
    </citation>
    <scope>NUCLEOTIDE SEQUENCE [LARGE SCALE GENOMIC DNA]</scope>
    <source>
        <strain evidence="1">CMW44962</strain>
    </source>
</reference>
<accession>A0A9W7W417</accession>
<dbReference type="Proteomes" id="UP001138500">
    <property type="component" value="Unassembled WGS sequence"/>
</dbReference>
<dbReference type="EMBL" id="RIBY02001224">
    <property type="protein sequence ID" value="KAH9831055.1"/>
    <property type="molecule type" value="Genomic_DNA"/>
</dbReference>
<comment type="caution">
    <text evidence="1">The sequence shown here is derived from an EMBL/GenBank/DDBJ whole genome shotgun (WGS) entry which is preliminary data.</text>
</comment>
<reference evidence="1 2" key="1">
    <citation type="journal article" date="2018" name="IMA Fungus">
        <title>IMA Genome-F 10: Nine draft genome sequences of Claviceps purpurea s.lat., including C. arundinis, C. humidiphila, and C. cf. spartinae, pseudomolecules for the pitch canker pathogen Fusarium circinatum, draft genome of Davidsoniella eucalypti, Grosmannia galeiformis, Quambalaria eucalypti, and Teratosphaeria destructans.</title>
        <authorList>
            <person name="Wingfield B.D."/>
            <person name="Liu M."/>
            <person name="Nguyen H.D."/>
            <person name="Lane F.A."/>
            <person name="Morgan S.W."/>
            <person name="De Vos L."/>
            <person name="Wilken P.M."/>
            <person name="Duong T.A."/>
            <person name="Aylward J."/>
            <person name="Coetzee M.P."/>
            <person name="Dadej K."/>
            <person name="De Beer Z.W."/>
            <person name="Findlay W."/>
            <person name="Havenga M."/>
            <person name="Kolarik M."/>
            <person name="Menzies J.G."/>
            <person name="Naidoo K."/>
            <person name="Pochopski O."/>
            <person name="Shoukouhi P."/>
            <person name="Santana Q.C."/>
            <person name="Seifert K.A."/>
            <person name="Soal N."/>
            <person name="Steenkamp E.T."/>
            <person name="Tatham C.T."/>
            <person name="van der Nest M.A."/>
            <person name="Wingfield M.J."/>
        </authorList>
    </citation>
    <scope>NUCLEOTIDE SEQUENCE [LARGE SCALE GENOMIC DNA]</scope>
    <source>
        <strain evidence="1">CMW44962</strain>
    </source>
</reference>
<gene>
    <name evidence="1" type="ORF">Tdes44962_MAKER02132</name>
</gene>
<keyword evidence="2" id="KW-1185">Reference proteome</keyword>
<dbReference type="AlphaFoldDB" id="A0A9W7W417"/>
<protein>
    <submittedName>
        <fullName evidence="1">Uncharacterized protein</fullName>
    </submittedName>
</protein>
<organism evidence="1 2">
    <name type="scientific">Teratosphaeria destructans</name>
    <dbReference type="NCBI Taxonomy" id="418781"/>
    <lineage>
        <taxon>Eukaryota</taxon>
        <taxon>Fungi</taxon>
        <taxon>Dikarya</taxon>
        <taxon>Ascomycota</taxon>
        <taxon>Pezizomycotina</taxon>
        <taxon>Dothideomycetes</taxon>
        <taxon>Dothideomycetidae</taxon>
        <taxon>Mycosphaerellales</taxon>
        <taxon>Teratosphaeriaceae</taxon>
        <taxon>Teratosphaeria</taxon>
    </lineage>
</organism>
<name>A0A9W7W417_9PEZI</name>